<reference evidence="1" key="1">
    <citation type="submission" date="2014-01" db="EMBL/GenBank/DDBJ databases">
        <authorList>
            <person name="Brown-Elliot B."/>
            <person name="Wallace R."/>
            <person name="Lenaerts A."/>
            <person name="Ordway D."/>
            <person name="DeGroote M.A."/>
            <person name="Parker T."/>
            <person name="Sizemore C."/>
            <person name="Tallon L.J."/>
            <person name="Sadzewicz L.K."/>
            <person name="Sengamalay N."/>
            <person name="Fraser C.M."/>
            <person name="Hine E."/>
            <person name="Shefchek K.A."/>
            <person name="Das S.P."/>
            <person name="Tettelin H."/>
        </authorList>
    </citation>
    <scope>NUCLEOTIDE SEQUENCE [LARGE SCALE GENOMIC DNA]</scope>
    <source>
        <strain evidence="1">4042</strain>
    </source>
</reference>
<accession>X8E6X6</accession>
<gene>
    <name evidence="1" type="ORF">I553_7327</name>
</gene>
<protein>
    <submittedName>
        <fullName evidence="1">Uncharacterized protein</fullName>
    </submittedName>
</protein>
<sequence length="78" mass="8531">MNVLKHPAQKIANDEHACARERFGCRRNHQAGADYAARGNVADHHVDVTGIADYRGFSFAVQAVVCEDRCYGVEAISA</sequence>
<dbReference type="EMBL" id="JAOB01000006">
    <property type="protein sequence ID" value="EUA76309.1"/>
    <property type="molecule type" value="Genomic_DNA"/>
</dbReference>
<name>X8E6X6_MYCXE</name>
<organism evidence="1">
    <name type="scientific">Mycobacterium xenopi 4042</name>
    <dbReference type="NCBI Taxonomy" id="1299334"/>
    <lineage>
        <taxon>Bacteria</taxon>
        <taxon>Bacillati</taxon>
        <taxon>Actinomycetota</taxon>
        <taxon>Actinomycetes</taxon>
        <taxon>Mycobacteriales</taxon>
        <taxon>Mycobacteriaceae</taxon>
        <taxon>Mycobacterium</taxon>
    </lineage>
</organism>
<dbReference type="PATRIC" id="fig|1299334.3.peg.354"/>
<evidence type="ECO:0000313" key="1">
    <source>
        <dbReference type="EMBL" id="EUA76309.1"/>
    </source>
</evidence>
<dbReference type="AlphaFoldDB" id="X8E6X6"/>
<comment type="caution">
    <text evidence="1">The sequence shown here is derived from an EMBL/GenBank/DDBJ whole genome shotgun (WGS) entry which is preliminary data.</text>
</comment>
<proteinExistence type="predicted"/>